<accession>A0A345XI07</accession>
<dbReference type="CDD" id="cd00093">
    <property type="entry name" value="HTH_XRE"/>
    <property type="match status" value="1"/>
</dbReference>
<dbReference type="EMBL" id="CP031320">
    <property type="protein sequence ID" value="AXK31273.1"/>
    <property type="molecule type" value="Genomic_DNA"/>
</dbReference>
<dbReference type="InterPro" id="IPR043917">
    <property type="entry name" value="DUF5753"/>
</dbReference>
<evidence type="ECO:0000313" key="2">
    <source>
        <dbReference type="EMBL" id="AXK31273.1"/>
    </source>
</evidence>
<organism evidence="2 3">
    <name type="scientific">Streptomyces armeniacus</name>
    <dbReference type="NCBI Taxonomy" id="83291"/>
    <lineage>
        <taxon>Bacteria</taxon>
        <taxon>Bacillati</taxon>
        <taxon>Actinomycetota</taxon>
        <taxon>Actinomycetes</taxon>
        <taxon>Kitasatosporales</taxon>
        <taxon>Streptomycetaceae</taxon>
        <taxon>Streptomyces</taxon>
    </lineage>
</organism>
<dbReference type="SUPFAM" id="SSF47413">
    <property type="entry name" value="lambda repressor-like DNA-binding domains"/>
    <property type="match status" value="1"/>
</dbReference>
<dbReference type="Gene3D" id="1.10.260.40">
    <property type="entry name" value="lambda repressor-like DNA-binding domains"/>
    <property type="match status" value="1"/>
</dbReference>
<proteinExistence type="predicted"/>
<dbReference type="AlphaFoldDB" id="A0A345XI07"/>
<dbReference type="RefSeq" id="WP_208874639.1">
    <property type="nucleotide sequence ID" value="NZ_CP031320.1"/>
</dbReference>
<dbReference type="InterPro" id="IPR010982">
    <property type="entry name" value="Lambda_DNA-bd_dom_sf"/>
</dbReference>
<gene>
    <name evidence="2" type="ORF">DVA86_00040</name>
</gene>
<dbReference type="PROSITE" id="PS50943">
    <property type="entry name" value="HTH_CROC1"/>
    <property type="match status" value="1"/>
</dbReference>
<dbReference type="GO" id="GO:0003677">
    <property type="term" value="F:DNA binding"/>
    <property type="evidence" value="ECO:0007669"/>
    <property type="project" value="InterPro"/>
</dbReference>
<keyword evidence="3" id="KW-1185">Reference proteome</keyword>
<evidence type="ECO:0000313" key="3">
    <source>
        <dbReference type="Proteomes" id="UP000254425"/>
    </source>
</evidence>
<evidence type="ECO:0000259" key="1">
    <source>
        <dbReference type="PROSITE" id="PS50943"/>
    </source>
</evidence>
<name>A0A345XI07_9ACTN</name>
<dbReference type="InterPro" id="IPR001387">
    <property type="entry name" value="Cro/C1-type_HTH"/>
</dbReference>
<feature type="domain" description="HTH cro/C1-type" evidence="1">
    <location>
        <begin position="18"/>
        <end position="71"/>
    </location>
</feature>
<dbReference type="SMART" id="SM00530">
    <property type="entry name" value="HTH_XRE"/>
    <property type="match status" value="1"/>
</dbReference>
<protein>
    <submittedName>
        <fullName evidence="2">XRE family transcriptional regulator</fullName>
    </submittedName>
</protein>
<dbReference type="Pfam" id="PF19054">
    <property type="entry name" value="DUF5753"/>
    <property type="match status" value="1"/>
</dbReference>
<reference evidence="2 3" key="1">
    <citation type="submission" date="2018-07" db="EMBL/GenBank/DDBJ databases">
        <title>Draft genome of the type strain Streptomyces armeniacus ATCC 15676.</title>
        <authorList>
            <person name="Labana P."/>
            <person name="Gosse J.T."/>
            <person name="Boddy C.N."/>
        </authorList>
    </citation>
    <scope>NUCLEOTIDE SEQUENCE [LARGE SCALE GENOMIC DNA]</scope>
    <source>
        <strain evidence="2 3">ATCC 15676</strain>
    </source>
</reference>
<sequence length="271" mass="30318">MGAEPEVSDSLRGFGAVLKALREEAGLTQEEFAEKVRYSVHYVAKLEQGKRYPPQRFVERAGATLEAPRVLRAAARYLTRRQGLASWFQQWASIEEDAISLCAYECRAIPGLLQPEPYIRALFERRLPPLTEDHIERQVTARLERQQLLTERPGTAFSFIIEQALLERRAGGPGVAKALVDHLLGQGERRNIEIQVMPLRQEEHAGADGLMYLAETQDHQWIGYTEGQLSSSLLAASADVSTLLQRYGMLRSQALSHAATVALLEQLRGAL</sequence>
<dbReference type="KEGG" id="sarm:DVA86_00040"/>
<dbReference type="Pfam" id="PF13560">
    <property type="entry name" value="HTH_31"/>
    <property type="match status" value="1"/>
</dbReference>
<dbReference type="Proteomes" id="UP000254425">
    <property type="component" value="Chromosome"/>
</dbReference>